<comment type="caution">
    <text evidence="2">The sequence shown here is derived from an EMBL/GenBank/DDBJ whole genome shotgun (WGS) entry which is preliminary data.</text>
</comment>
<gene>
    <name evidence="2" type="ORF">PVAP13_3KG574100</name>
</gene>
<protein>
    <submittedName>
        <fullName evidence="2">Uncharacterized protein</fullName>
    </submittedName>
</protein>
<feature type="compositionally biased region" description="Basic and acidic residues" evidence="1">
    <location>
        <begin position="90"/>
        <end position="109"/>
    </location>
</feature>
<evidence type="ECO:0000313" key="2">
    <source>
        <dbReference type="EMBL" id="KAG2631114.1"/>
    </source>
</evidence>
<feature type="compositionally biased region" description="Basic and acidic residues" evidence="1">
    <location>
        <begin position="71"/>
        <end position="80"/>
    </location>
</feature>
<evidence type="ECO:0000256" key="1">
    <source>
        <dbReference type="SAM" id="MobiDB-lite"/>
    </source>
</evidence>
<evidence type="ECO:0000313" key="3">
    <source>
        <dbReference type="Proteomes" id="UP000823388"/>
    </source>
</evidence>
<dbReference type="EMBL" id="CM029041">
    <property type="protein sequence ID" value="KAG2631114.1"/>
    <property type="molecule type" value="Genomic_DNA"/>
</dbReference>
<feature type="region of interest" description="Disordered" evidence="1">
    <location>
        <begin position="52"/>
        <end position="109"/>
    </location>
</feature>
<organism evidence="2 3">
    <name type="scientific">Panicum virgatum</name>
    <name type="common">Blackwell switchgrass</name>
    <dbReference type="NCBI Taxonomy" id="38727"/>
    <lineage>
        <taxon>Eukaryota</taxon>
        <taxon>Viridiplantae</taxon>
        <taxon>Streptophyta</taxon>
        <taxon>Embryophyta</taxon>
        <taxon>Tracheophyta</taxon>
        <taxon>Spermatophyta</taxon>
        <taxon>Magnoliopsida</taxon>
        <taxon>Liliopsida</taxon>
        <taxon>Poales</taxon>
        <taxon>Poaceae</taxon>
        <taxon>PACMAD clade</taxon>
        <taxon>Panicoideae</taxon>
        <taxon>Panicodae</taxon>
        <taxon>Paniceae</taxon>
        <taxon>Panicinae</taxon>
        <taxon>Panicum</taxon>
        <taxon>Panicum sect. Hiantes</taxon>
    </lineage>
</organism>
<feature type="region of interest" description="Disordered" evidence="1">
    <location>
        <begin position="1"/>
        <end position="20"/>
    </location>
</feature>
<keyword evidence="3" id="KW-1185">Reference proteome</keyword>
<reference evidence="2" key="1">
    <citation type="submission" date="2020-05" db="EMBL/GenBank/DDBJ databases">
        <title>WGS assembly of Panicum virgatum.</title>
        <authorList>
            <person name="Lovell J.T."/>
            <person name="Jenkins J."/>
            <person name="Shu S."/>
            <person name="Juenger T.E."/>
            <person name="Schmutz J."/>
        </authorList>
    </citation>
    <scope>NUCLEOTIDE SEQUENCE</scope>
    <source>
        <strain evidence="2">AP13</strain>
    </source>
</reference>
<name>A0A8T0VCV5_PANVG</name>
<proteinExistence type="predicted"/>
<dbReference type="Proteomes" id="UP000823388">
    <property type="component" value="Chromosome 3K"/>
</dbReference>
<accession>A0A8T0VCV5</accession>
<sequence>MPSCSLHSISPSCLFSPQSNPGHMLPSPSLFYIPIARTSTCSVILLVLHPKTSGGKFPSREHHLCFSPSQRSKEAEPAELRRRRPSGGAEARDGGEDVRKEPQPHHRGR</sequence>
<dbReference type="AlphaFoldDB" id="A0A8T0VCV5"/>